<name>A0A830FZ33_9EURY</name>
<feature type="domain" description="SWIM-type" evidence="2">
    <location>
        <begin position="106"/>
        <end position="143"/>
    </location>
</feature>
<evidence type="ECO:0000256" key="1">
    <source>
        <dbReference type="PROSITE-ProRule" id="PRU00325"/>
    </source>
</evidence>
<keyword evidence="1" id="KW-0863">Zinc-finger</keyword>
<dbReference type="PROSITE" id="PS50966">
    <property type="entry name" value="ZF_SWIM"/>
    <property type="match status" value="1"/>
</dbReference>
<reference evidence="4" key="3">
    <citation type="submission" date="2021-03" db="EMBL/GenBank/DDBJ databases">
        <title>Genomic Encyclopedia of Type Strains, Phase IV (KMG-IV): sequencing the most valuable type-strain genomes for metagenomic binning, comparative biology and taxonomic classification.</title>
        <authorList>
            <person name="Goeker M."/>
        </authorList>
    </citation>
    <scope>NUCLEOTIDE SEQUENCE</scope>
    <source>
        <strain evidence="4">DSM 22443</strain>
    </source>
</reference>
<dbReference type="Proteomes" id="UP000765891">
    <property type="component" value="Unassembled WGS sequence"/>
</dbReference>
<dbReference type="RefSeq" id="WP_188871583.1">
    <property type="nucleotide sequence ID" value="NZ_BMOO01000003.1"/>
</dbReference>
<dbReference type="Pfam" id="PF04434">
    <property type="entry name" value="SWIM"/>
    <property type="match status" value="1"/>
</dbReference>
<keyword evidence="1" id="KW-0479">Metal-binding</keyword>
<dbReference type="InterPro" id="IPR007527">
    <property type="entry name" value="Znf_SWIM"/>
</dbReference>
<dbReference type="Proteomes" id="UP000614609">
    <property type="component" value="Unassembled WGS sequence"/>
</dbReference>
<evidence type="ECO:0000313" key="4">
    <source>
        <dbReference type="EMBL" id="MBP1953304.1"/>
    </source>
</evidence>
<dbReference type="AlphaFoldDB" id="A0A830FZ33"/>
<gene>
    <name evidence="3" type="ORF">GCM10009017_15500</name>
    <name evidence="4" type="ORF">J2752_000185</name>
</gene>
<dbReference type="EMBL" id="BMOO01000003">
    <property type="protein sequence ID" value="GGM66321.1"/>
    <property type="molecule type" value="Genomic_DNA"/>
</dbReference>
<sequence>MHVDHQPAIDATPNGHALVVVTEQSLTTDDASETVYYRCRFCGQERPGPTHFERACATPYPTSPVRDGEYDIDDPRTRRALTEAMETRFTEQGACYEVESESGATYEVDVADRTCTCPDWAKRGASLSEQGCKHLRRVDLEILARRLPRPDGRFAR</sequence>
<organism evidence="3 5">
    <name type="scientific">Halarchaeum rubridurum</name>
    <dbReference type="NCBI Taxonomy" id="489911"/>
    <lineage>
        <taxon>Archaea</taxon>
        <taxon>Methanobacteriati</taxon>
        <taxon>Methanobacteriota</taxon>
        <taxon>Stenosarchaea group</taxon>
        <taxon>Halobacteria</taxon>
        <taxon>Halobacteriales</taxon>
        <taxon>Halobacteriaceae</taxon>
    </lineage>
</organism>
<comment type="caution">
    <text evidence="3">The sequence shown here is derived from an EMBL/GenBank/DDBJ whole genome shotgun (WGS) entry which is preliminary data.</text>
</comment>
<evidence type="ECO:0000259" key="2">
    <source>
        <dbReference type="PROSITE" id="PS50966"/>
    </source>
</evidence>
<proteinExistence type="predicted"/>
<keyword evidence="5" id="KW-1185">Reference proteome</keyword>
<evidence type="ECO:0000313" key="5">
    <source>
        <dbReference type="Proteomes" id="UP000614609"/>
    </source>
</evidence>
<reference evidence="3" key="1">
    <citation type="journal article" date="2014" name="Int. J. Syst. Evol. Microbiol.">
        <title>Complete genome sequence of Corynebacterium casei LMG S-19264T (=DSM 44701T), isolated from a smear-ripened cheese.</title>
        <authorList>
            <consortium name="US DOE Joint Genome Institute (JGI-PGF)"/>
            <person name="Walter F."/>
            <person name="Albersmeier A."/>
            <person name="Kalinowski J."/>
            <person name="Ruckert C."/>
        </authorList>
    </citation>
    <scope>NUCLEOTIDE SEQUENCE</scope>
    <source>
        <strain evidence="3">JCM 16108</strain>
    </source>
</reference>
<keyword evidence="1" id="KW-0862">Zinc</keyword>
<evidence type="ECO:0000313" key="3">
    <source>
        <dbReference type="EMBL" id="GGM66321.1"/>
    </source>
</evidence>
<accession>A0A830FZ33</accession>
<protein>
    <recommendedName>
        <fullName evidence="2">SWIM-type domain-containing protein</fullName>
    </recommendedName>
</protein>
<reference evidence="3" key="2">
    <citation type="submission" date="2020-09" db="EMBL/GenBank/DDBJ databases">
        <authorList>
            <person name="Sun Q."/>
            <person name="Ohkuma M."/>
        </authorList>
    </citation>
    <scope>NUCLEOTIDE SEQUENCE</scope>
    <source>
        <strain evidence="3">JCM 16108</strain>
    </source>
</reference>
<dbReference type="GO" id="GO:0008270">
    <property type="term" value="F:zinc ion binding"/>
    <property type="evidence" value="ECO:0007669"/>
    <property type="project" value="UniProtKB-KW"/>
</dbReference>
<dbReference type="EMBL" id="JAGGKO010000001">
    <property type="protein sequence ID" value="MBP1953304.1"/>
    <property type="molecule type" value="Genomic_DNA"/>
</dbReference>
<dbReference type="OrthoDB" id="142306at2157"/>